<reference evidence="4" key="1">
    <citation type="submission" date="2025-08" db="UniProtKB">
        <authorList>
            <consortium name="RefSeq"/>
        </authorList>
    </citation>
    <scope>IDENTIFICATION</scope>
    <source>
        <tissue evidence="4">Total insect</tissue>
    </source>
</reference>
<dbReference type="Proteomes" id="UP000515158">
    <property type="component" value="Unplaced"/>
</dbReference>
<dbReference type="KEGG" id="tpal:117643889"/>
<sequence>MAPYLELEHICHAQQGFLRPLVEGRLAVENIVTIGVKSRRGNEVEIEAIVVRSTNINKDPVTVNVCIMYKEAVVEKRIKDISCTCPAGACKKHCCKHAMAVIIHLERKDESEIEVLTCTDTKQVWDKLKESTMSKFDPVPVSEFCCFPKTTPVYRRRVNKVTPDLLARVKEVSLKAHPQSEAAIFWIGVREPKAVEPQVMACPSPRLTTFFQDAVSEPYYLVNKAHQLSQELLAKCSPAEREYYAQNIVLSTDEALQIFLGTTEQDNSTWDGARFGRITGSISYELFTYYLNKTPDWENKLTGVFENRYKNDAMAAGNLYESYALKKYVLEESKKQAGLESVKVGILINPLLPWLGFSADAVICINNVVSKLWENKTPVAGRRVNASGICKHLAYMNKEGKLKHKCPHYGQVQLGMVLLNLQVCDFTVYCTGPVLPLKPKPNPLIESVHVETVVINHTFCDKYLKRLCHVYFEKILPWLTEISEEGDH</sequence>
<dbReference type="PROSITE" id="PS50966">
    <property type="entry name" value="ZF_SWIM"/>
    <property type="match status" value="1"/>
</dbReference>
<dbReference type="InterPro" id="IPR011335">
    <property type="entry name" value="Restrct_endonuc-II-like"/>
</dbReference>
<dbReference type="Pfam" id="PF04434">
    <property type="entry name" value="SWIM"/>
    <property type="match status" value="1"/>
</dbReference>
<dbReference type="PANTHER" id="PTHR47526:SF3">
    <property type="entry name" value="PHD-TYPE DOMAIN-CONTAINING PROTEIN"/>
    <property type="match status" value="1"/>
</dbReference>
<dbReference type="Gene3D" id="3.90.320.10">
    <property type="match status" value="1"/>
</dbReference>
<evidence type="ECO:0000313" key="4">
    <source>
        <dbReference type="RefSeq" id="XP_034238938.1"/>
    </source>
</evidence>
<protein>
    <submittedName>
        <fullName evidence="4">Uncharacterized protein LOC117643889</fullName>
    </submittedName>
</protein>
<dbReference type="GeneID" id="117643889"/>
<proteinExistence type="predicted"/>
<organism evidence="4">
    <name type="scientific">Thrips palmi</name>
    <name type="common">Melon thrips</name>
    <dbReference type="NCBI Taxonomy" id="161013"/>
    <lineage>
        <taxon>Eukaryota</taxon>
        <taxon>Metazoa</taxon>
        <taxon>Ecdysozoa</taxon>
        <taxon>Arthropoda</taxon>
        <taxon>Hexapoda</taxon>
        <taxon>Insecta</taxon>
        <taxon>Pterygota</taxon>
        <taxon>Neoptera</taxon>
        <taxon>Paraneoptera</taxon>
        <taxon>Thysanoptera</taxon>
        <taxon>Terebrantia</taxon>
        <taxon>Thripoidea</taxon>
        <taxon>Thripidae</taxon>
        <taxon>Thrips</taxon>
    </lineage>
</organism>
<dbReference type="RefSeq" id="XP_034238938.1">
    <property type="nucleotide sequence ID" value="XM_034383047.1"/>
</dbReference>
<evidence type="ECO:0000313" key="3">
    <source>
        <dbReference type="Proteomes" id="UP000515158"/>
    </source>
</evidence>
<keyword evidence="1" id="KW-0479">Metal-binding</keyword>
<dbReference type="SUPFAM" id="SSF52980">
    <property type="entry name" value="Restriction endonuclease-like"/>
    <property type="match status" value="1"/>
</dbReference>
<dbReference type="GO" id="GO:0006281">
    <property type="term" value="P:DNA repair"/>
    <property type="evidence" value="ECO:0007669"/>
    <property type="project" value="UniProtKB-ARBA"/>
</dbReference>
<accession>A0A6P8YGR7</accession>
<keyword evidence="3" id="KW-1185">Reference proteome</keyword>
<name>A0A6P8YGR7_THRPL</name>
<dbReference type="OrthoDB" id="6771988at2759"/>
<keyword evidence="1" id="KW-0863">Zinc-finger</keyword>
<feature type="domain" description="SWIM-type" evidence="2">
    <location>
        <begin position="69"/>
        <end position="106"/>
    </location>
</feature>
<dbReference type="GO" id="GO:0008270">
    <property type="term" value="F:zinc ion binding"/>
    <property type="evidence" value="ECO:0007669"/>
    <property type="project" value="UniProtKB-KW"/>
</dbReference>
<dbReference type="InterPro" id="IPR007527">
    <property type="entry name" value="Znf_SWIM"/>
</dbReference>
<evidence type="ECO:0000259" key="2">
    <source>
        <dbReference type="PROSITE" id="PS50966"/>
    </source>
</evidence>
<dbReference type="InParanoid" id="A0A6P8YGR7"/>
<dbReference type="InterPro" id="IPR011604">
    <property type="entry name" value="PDDEXK-like_dom_sf"/>
</dbReference>
<keyword evidence="1" id="KW-0862">Zinc</keyword>
<evidence type="ECO:0000256" key="1">
    <source>
        <dbReference type="PROSITE-ProRule" id="PRU00325"/>
    </source>
</evidence>
<dbReference type="PANTHER" id="PTHR47526">
    <property type="entry name" value="ATP-DEPENDENT DNA HELICASE"/>
    <property type="match status" value="1"/>
</dbReference>
<gene>
    <name evidence="4" type="primary">LOC117643889</name>
</gene>
<dbReference type="AlphaFoldDB" id="A0A6P8YGR7"/>